<reference evidence="1 2" key="1">
    <citation type="submission" date="2020-10" db="EMBL/GenBank/DDBJ databases">
        <title>The Coptis chinensis genome and diversification of protoberbering-type alkaloids.</title>
        <authorList>
            <person name="Wang B."/>
            <person name="Shu S."/>
            <person name="Song C."/>
            <person name="Liu Y."/>
        </authorList>
    </citation>
    <scope>NUCLEOTIDE SEQUENCE [LARGE SCALE GENOMIC DNA]</scope>
    <source>
        <strain evidence="1">HL-2020</strain>
        <tissue evidence="1">Leaf</tissue>
    </source>
</reference>
<proteinExistence type="predicted"/>
<dbReference type="Gene3D" id="1.10.420.10">
    <property type="entry name" value="Peroxidase, domain 2"/>
    <property type="match status" value="1"/>
</dbReference>
<dbReference type="AlphaFoldDB" id="A0A835HG35"/>
<evidence type="ECO:0000313" key="1">
    <source>
        <dbReference type="EMBL" id="KAF9597769.1"/>
    </source>
</evidence>
<keyword evidence="2" id="KW-1185">Reference proteome</keyword>
<comment type="caution">
    <text evidence="1">The sequence shown here is derived from an EMBL/GenBank/DDBJ whole genome shotgun (WGS) entry which is preliminary data.</text>
</comment>
<dbReference type="Gene3D" id="1.10.520.10">
    <property type="match status" value="1"/>
</dbReference>
<sequence>MNMDYEGQRGSGFGTHYYKSLVEGKGILHVDRPVDSREATIRRVQTYSSYGPLCSARTLLKLLSLRVLTSSLGQIRLNCYMVSSKGL</sequence>
<name>A0A835HG35_9MAGN</name>
<dbReference type="SUPFAM" id="SSF48113">
    <property type="entry name" value="Heme-dependent peroxidases"/>
    <property type="match status" value="1"/>
</dbReference>
<protein>
    <submittedName>
        <fullName evidence="1">Uncharacterized protein</fullName>
    </submittedName>
</protein>
<organism evidence="1 2">
    <name type="scientific">Coptis chinensis</name>
    <dbReference type="NCBI Taxonomy" id="261450"/>
    <lineage>
        <taxon>Eukaryota</taxon>
        <taxon>Viridiplantae</taxon>
        <taxon>Streptophyta</taxon>
        <taxon>Embryophyta</taxon>
        <taxon>Tracheophyta</taxon>
        <taxon>Spermatophyta</taxon>
        <taxon>Magnoliopsida</taxon>
        <taxon>Ranunculales</taxon>
        <taxon>Ranunculaceae</taxon>
        <taxon>Coptidoideae</taxon>
        <taxon>Coptis</taxon>
    </lineage>
</organism>
<dbReference type="Proteomes" id="UP000631114">
    <property type="component" value="Unassembled WGS sequence"/>
</dbReference>
<evidence type="ECO:0000313" key="2">
    <source>
        <dbReference type="Proteomes" id="UP000631114"/>
    </source>
</evidence>
<accession>A0A835HG35</accession>
<dbReference type="GO" id="GO:0004601">
    <property type="term" value="F:peroxidase activity"/>
    <property type="evidence" value="ECO:0007669"/>
    <property type="project" value="InterPro"/>
</dbReference>
<dbReference type="GO" id="GO:0020037">
    <property type="term" value="F:heme binding"/>
    <property type="evidence" value="ECO:0007669"/>
    <property type="project" value="InterPro"/>
</dbReference>
<dbReference type="InterPro" id="IPR010255">
    <property type="entry name" value="Haem_peroxidase_sf"/>
</dbReference>
<dbReference type="EMBL" id="JADFTS010000007">
    <property type="protein sequence ID" value="KAF9597769.1"/>
    <property type="molecule type" value="Genomic_DNA"/>
</dbReference>
<gene>
    <name evidence="1" type="ORF">IFM89_021536</name>
</gene>
<dbReference type="GO" id="GO:0006979">
    <property type="term" value="P:response to oxidative stress"/>
    <property type="evidence" value="ECO:0007669"/>
    <property type="project" value="InterPro"/>
</dbReference>